<dbReference type="STRING" id="1219360.GCA_001571305_04122"/>
<dbReference type="InterPro" id="IPR021500">
    <property type="entry name" value="DUF3156"/>
</dbReference>
<gene>
    <name evidence="1" type="ORF">EpCFBP13511_17550</name>
</gene>
<organism evidence="1 2">
    <name type="scientific">Erwinia persicina</name>
    <dbReference type="NCBI Taxonomy" id="55211"/>
    <lineage>
        <taxon>Bacteria</taxon>
        <taxon>Pseudomonadati</taxon>
        <taxon>Pseudomonadota</taxon>
        <taxon>Gammaproteobacteria</taxon>
        <taxon>Enterobacterales</taxon>
        <taxon>Erwiniaceae</taxon>
        <taxon>Erwinia</taxon>
    </lineage>
</organism>
<dbReference type="Proteomes" id="UP000306393">
    <property type="component" value="Unassembled WGS sequence"/>
</dbReference>
<protein>
    <submittedName>
        <fullName evidence="1">DUF3156 domain-containing protein</fullName>
    </submittedName>
</protein>
<evidence type="ECO:0000313" key="2">
    <source>
        <dbReference type="Proteomes" id="UP000306393"/>
    </source>
</evidence>
<reference evidence="1 2" key="1">
    <citation type="journal article" date="2019" name="Sci. Rep.">
        <title>Differences in resource use lead to coexistence of seed-transmitted microbial populations.</title>
        <authorList>
            <person name="Torres-Cortes G."/>
            <person name="Garcia B.J."/>
            <person name="Compant S."/>
            <person name="Rezki S."/>
            <person name="Jones P."/>
            <person name="Preveaux A."/>
            <person name="Briand M."/>
            <person name="Roulet A."/>
            <person name="Bouchez O."/>
            <person name="Jacobson D."/>
            <person name="Barret M."/>
        </authorList>
    </citation>
    <scope>NUCLEOTIDE SEQUENCE [LARGE SCALE GENOMIC DNA]</scope>
    <source>
        <strain evidence="1 2">CFBP13511</strain>
    </source>
</reference>
<dbReference type="Pfam" id="PF11354">
    <property type="entry name" value="DUF3156"/>
    <property type="match status" value="1"/>
</dbReference>
<dbReference type="RefSeq" id="WP_137269703.1">
    <property type="nucleotide sequence ID" value="NZ_QGAC01000018.1"/>
</dbReference>
<dbReference type="OrthoDB" id="8590098at2"/>
<sequence length="181" mass="21105">MSCVLWNDPLLARLSHDLAGWALSQPVPGTMAIELDERRTVTVTSRRKRLFMGQITHTLFRLEGVCALQERVILLARQPGWLKRQPVVFETREAGHDAGRLLQMVKRYPIIARTLGELDYRRFRFTLAHGHWRCEVEPFAASEVRLSIPPMRRYLRLKTRQRMLLLSLFQLLGQMMARLAD</sequence>
<evidence type="ECO:0000313" key="1">
    <source>
        <dbReference type="EMBL" id="TKJ86658.1"/>
    </source>
</evidence>
<comment type="caution">
    <text evidence="1">The sequence shown here is derived from an EMBL/GenBank/DDBJ whole genome shotgun (WGS) entry which is preliminary data.</text>
</comment>
<dbReference type="AlphaFoldDB" id="A0A4U3F0G0"/>
<proteinExistence type="predicted"/>
<name>A0A4U3F0G0_9GAMM</name>
<dbReference type="EMBL" id="QGAC01000018">
    <property type="protein sequence ID" value="TKJ86658.1"/>
    <property type="molecule type" value="Genomic_DNA"/>
</dbReference>
<accession>A0A4U3F0G0</accession>